<feature type="transmembrane region" description="Helical" evidence="1">
    <location>
        <begin position="147"/>
        <end position="165"/>
    </location>
</feature>
<feature type="transmembrane region" description="Helical" evidence="1">
    <location>
        <begin position="313"/>
        <end position="332"/>
    </location>
</feature>
<keyword evidence="3" id="KW-1185">Reference proteome</keyword>
<dbReference type="Proteomes" id="UP000620124">
    <property type="component" value="Unassembled WGS sequence"/>
</dbReference>
<keyword evidence="1" id="KW-0812">Transmembrane</keyword>
<reference evidence="2" key="1">
    <citation type="submission" date="2020-05" db="EMBL/GenBank/DDBJ databases">
        <title>Mycena genomes resolve the evolution of fungal bioluminescence.</title>
        <authorList>
            <person name="Tsai I.J."/>
        </authorList>
    </citation>
    <scope>NUCLEOTIDE SEQUENCE</scope>
    <source>
        <strain evidence="2">CCC161011</strain>
    </source>
</reference>
<dbReference type="EMBL" id="JACAZI010000002">
    <property type="protein sequence ID" value="KAF7368488.1"/>
    <property type="molecule type" value="Genomic_DNA"/>
</dbReference>
<dbReference type="AlphaFoldDB" id="A0A8H7DDU3"/>
<feature type="transmembrane region" description="Helical" evidence="1">
    <location>
        <begin position="115"/>
        <end position="135"/>
    </location>
</feature>
<feature type="transmembrane region" description="Helical" evidence="1">
    <location>
        <begin position="88"/>
        <end position="109"/>
    </location>
</feature>
<evidence type="ECO:0000313" key="3">
    <source>
        <dbReference type="Proteomes" id="UP000620124"/>
    </source>
</evidence>
<evidence type="ECO:0000313" key="2">
    <source>
        <dbReference type="EMBL" id="KAF7368488.1"/>
    </source>
</evidence>
<dbReference type="OrthoDB" id="3234297at2759"/>
<proteinExistence type="predicted"/>
<organism evidence="2 3">
    <name type="scientific">Mycena venus</name>
    <dbReference type="NCBI Taxonomy" id="2733690"/>
    <lineage>
        <taxon>Eukaryota</taxon>
        <taxon>Fungi</taxon>
        <taxon>Dikarya</taxon>
        <taxon>Basidiomycota</taxon>
        <taxon>Agaricomycotina</taxon>
        <taxon>Agaricomycetes</taxon>
        <taxon>Agaricomycetidae</taxon>
        <taxon>Agaricales</taxon>
        <taxon>Marasmiineae</taxon>
        <taxon>Mycenaceae</taxon>
        <taxon>Mycena</taxon>
    </lineage>
</organism>
<gene>
    <name evidence="2" type="ORF">MVEN_00172000</name>
</gene>
<feature type="transmembrane region" description="Helical" evidence="1">
    <location>
        <begin position="263"/>
        <end position="283"/>
    </location>
</feature>
<feature type="transmembrane region" description="Helical" evidence="1">
    <location>
        <begin position="344"/>
        <end position="363"/>
    </location>
</feature>
<evidence type="ECO:0000256" key="1">
    <source>
        <dbReference type="SAM" id="Phobius"/>
    </source>
</evidence>
<keyword evidence="1" id="KW-1133">Transmembrane helix</keyword>
<keyword evidence="1" id="KW-0472">Membrane</keyword>
<feature type="transmembrane region" description="Helical" evidence="1">
    <location>
        <begin position="185"/>
        <end position="207"/>
    </location>
</feature>
<accession>A0A8H7DDU3</accession>
<comment type="caution">
    <text evidence="2">The sequence shown here is derived from an EMBL/GenBank/DDBJ whole genome shotgun (WGS) entry which is preliminary data.</text>
</comment>
<sequence>MPFLDPILRLQPSILVMATRPPPLPSSANFTFPIPLDPQDHHFADSFANWVGVVCLRPDLITLDQCNLQGPDISINWQRCPNGDVSGILVRVSTYLANLLLGIIIMYSPEDASEGVWTQLLTVYSLLISGFIAIGSQNLSRFHAGQTVFLIMSPLSATLVVYAVLGFCGRPHRLDSILSNSRQHLLPRTLVIVSWLLSLAFLIFTSISNDSYFTTVSPCDFLRDKGASAALTYGFIFVPYVGVVIVTTALIEIYNLGGTTEAVVTGACAPFILLVFALVWVIIKTRHSLAEQFRLQNNRWKIWIVWDFSRDRYPFLHFCGVFLVPMIYWVIVNELRLGNTPDNIFSPSFGQVLALFVVLQPLLQVAKMSPRAWPWFKDLTVIRLITRRPREFVRPAYSHVESREMGSFSSRDKLVL</sequence>
<protein>
    <submittedName>
        <fullName evidence="2">Uncharacterized protein</fullName>
    </submittedName>
</protein>
<name>A0A8H7DDU3_9AGAR</name>
<feature type="transmembrane region" description="Helical" evidence="1">
    <location>
        <begin position="228"/>
        <end position="251"/>
    </location>
</feature>